<organism evidence="5 6">
    <name type="scientific">Acorus gramineus</name>
    <name type="common">Dwarf sweet flag</name>
    <dbReference type="NCBI Taxonomy" id="55184"/>
    <lineage>
        <taxon>Eukaryota</taxon>
        <taxon>Viridiplantae</taxon>
        <taxon>Streptophyta</taxon>
        <taxon>Embryophyta</taxon>
        <taxon>Tracheophyta</taxon>
        <taxon>Spermatophyta</taxon>
        <taxon>Magnoliopsida</taxon>
        <taxon>Liliopsida</taxon>
        <taxon>Acoraceae</taxon>
        <taxon>Acorus</taxon>
    </lineage>
</organism>
<keyword evidence="6" id="KW-1185">Reference proteome</keyword>
<dbReference type="SMART" id="SM00116">
    <property type="entry name" value="CBS"/>
    <property type="match status" value="2"/>
</dbReference>
<dbReference type="AlphaFoldDB" id="A0AAV9ASC5"/>
<evidence type="ECO:0000256" key="2">
    <source>
        <dbReference type="PROSITE-ProRule" id="PRU00703"/>
    </source>
</evidence>
<dbReference type="Proteomes" id="UP001179952">
    <property type="component" value="Unassembled WGS sequence"/>
</dbReference>
<accession>A0AAV9ASC5</accession>
<proteinExistence type="predicted"/>
<gene>
    <name evidence="5" type="ORF">QJS04_geneDACA000180</name>
</gene>
<evidence type="ECO:0000256" key="1">
    <source>
        <dbReference type="ARBA" id="ARBA00023122"/>
    </source>
</evidence>
<evidence type="ECO:0000259" key="4">
    <source>
        <dbReference type="PROSITE" id="PS51371"/>
    </source>
</evidence>
<dbReference type="PANTHER" id="PTHR43080">
    <property type="entry name" value="CBS DOMAIN-CONTAINING PROTEIN CBSX3, MITOCHONDRIAL"/>
    <property type="match status" value="1"/>
</dbReference>
<evidence type="ECO:0000313" key="6">
    <source>
        <dbReference type="Proteomes" id="UP001179952"/>
    </source>
</evidence>
<evidence type="ECO:0000256" key="3">
    <source>
        <dbReference type="SAM" id="MobiDB-lite"/>
    </source>
</evidence>
<sequence>MASVSPQCFAHPPHTTHRSPSRSATSISPLHVLTKTLISSDLGLLFSEEIKRTRSLRSYASVDNRVELDDNPEGIISGEWPDNFSLLSYEDLRAYLEPQIFTEQIQPTTVLGEVMSTPVQTATVDQTLEEIVHFFEVVSGLPVVDNELRCIGVVTKTDVSRASNGLKSTVGEVMSSPAITLSPNKTVMDAAALMLKEKIDRIPILSQEGGVIGIVTGTDIFNALEGPHV</sequence>
<reference evidence="5" key="2">
    <citation type="submission" date="2023-06" db="EMBL/GenBank/DDBJ databases">
        <authorList>
            <person name="Ma L."/>
            <person name="Liu K.-W."/>
            <person name="Li Z."/>
            <person name="Hsiao Y.-Y."/>
            <person name="Qi Y."/>
            <person name="Fu T."/>
            <person name="Tang G."/>
            <person name="Zhang D."/>
            <person name="Sun W.-H."/>
            <person name="Liu D.-K."/>
            <person name="Li Y."/>
            <person name="Chen G.-Z."/>
            <person name="Liu X.-D."/>
            <person name="Liao X.-Y."/>
            <person name="Jiang Y.-T."/>
            <person name="Yu X."/>
            <person name="Hao Y."/>
            <person name="Huang J."/>
            <person name="Zhao X.-W."/>
            <person name="Ke S."/>
            <person name="Chen Y.-Y."/>
            <person name="Wu W.-L."/>
            <person name="Hsu J.-L."/>
            <person name="Lin Y.-F."/>
            <person name="Huang M.-D."/>
            <person name="Li C.-Y."/>
            <person name="Huang L."/>
            <person name="Wang Z.-W."/>
            <person name="Zhao X."/>
            <person name="Zhong W.-Y."/>
            <person name="Peng D.-H."/>
            <person name="Ahmad S."/>
            <person name="Lan S."/>
            <person name="Zhang J.-S."/>
            <person name="Tsai W.-C."/>
            <person name="Van De Peer Y."/>
            <person name="Liu Z.-J."/>
        </authorList>
    </citation>
    <scope>NUCLEOTIDE SEQUENCE</scope>
    <source>
        <strain evidence="5">SCP</strain>
        <tissue evidence="5">Leaves</tissue>
    </source>
</reference>
<reference evidence="5" key="1">
    <citation type="journal article" date="2023" name="Nat. Commun.">
        <title>Diploid and tetraploid genomes of Acorus and the evolution of monocots.</title>
        <authorList>
            <person name="Ma L."/>
            <person name="Liu K.W."/>
            <person name="Li Z."/>
            <person name="Hsiao Y.Y."/>
            <person name="Qi Y."/>
            <person name="Fu T."/>
            <person name="Tang G.D."/>
            <person name="Zhang D."/>
            <person name="Sun W.H."/>
            <person name="Liu D.K."/>
            <person name="Li Y."/>
            <person name="Chen G.Z."/>
            <person name="Liu X.D."/>
            <person name="Liao X.Y."/>
            <person name="Jiang Y.T."/>
            <person name="Yu X."/>
            <person name="Hao Y."/>
            <person name="Huang J."/>
            <person name="Zhao X.W."/>
            <person name="Ke S."/>
            <person name="Chen Y.Y."/>
            <person name="Wu W.L."/>
            <person name="Hsu J.L."/>
            <person name="Lin Y.F."/>
            <person name="Huang M.D."/>
            <person name="Li C.Y."/>
            <person name="Huang L."/>
            <person name="Wang Z.W."/>
            <person name="Zhao X."/>
            <person name="Zhong W.Y."/>
            <person name="Peng D.H."/>
            <person name="Ahmad S."/>
            <person name="Lan S."/>
            <person name="Zhang J.S."/>
            <person name="Tsai W.C."/>
            <person name="Van de Peer Y."/>
            <person name="Liu Z.J."/>
        </authorList>
    </citation>
    <scope>NUCLEOTIDE SEQUENCE</scope>
    <source>
        <strain evidence="5">SCP</strain>
    </source>
</reference>
<dbReference type="SUPFAM" id="SSF54631">
    <property type="entry name" value="CBS-domain pair"/>
    <property type="match status" value="1"/>
</dbReference>
<dbReference type="EMBL" id="JAUJYN010000007">
    <property type="protein sequence ID" value="KAK1267165.1"/>
    <property type="molecule type" value="Genomic_DNA"/>
</dbReference>
<dbReference type="Pfam" id="PF00571">
    <property type="entry name" value="CBS"/>
    <property type="match status" value="2"/>
</dbReference>
<feature type="domain" description="CBS" evidence="4">
    <location>
        <begin position="174"/>
        <end position="229"/>
    </location>
</feature>
<dbReference type="PANTHER" id="PTHR43080:SF29">
    <property type="entry name" value="OS02G0818000 PROTEIN"/>
    <property type="match status" value="1"/>
</dbReference>
<keyword evidence="1 2" id="KW-0129">CBS domain</keyword>
<dbReference type="PROSITE" id="PS51371">
    <property type="entry name" value="CBS"/>
    <property type="match status" value="2"/>
</dbReference>
<dbReference type="Gene3D" id="3.10.580.10">
    <property type="entry name" value="CBS-domain"/>
    <property type="match status" value="2"/>
</dbReference>
<evidence type="ECO:0000313" key="5">
    <source>
        <dbReference type="EMBL" id="KAK1267165.1"/>
    </source>
</evidence>
<name>A0AAV9ASC5_ACOGR</name>
<feature type="region of interest" description="Disordered" evidence="3">
    <location>
        <begin position="1"/>
        <end position="25"/>
    </location>
</feature>
<feature type="domain" description="CBS" evidence="4">
    <location>
        <begin position="107"/>
        <end position="173"/>
    </location>
</feature>
<dbReference type="InterPro" id="IPR046342">
    <property type="entry name" value="CBS_dom_sf"/>
</dbReference>
<dbReference type="InterPro" id="IPR051257">
    <property type="entry name" value="Diverse_CBS-Domain"/>
</dbReference>
<dbReference type="InterPro" id="IPR000644">
    <property type="entry name" value="CBS_dom"/>
</dbReference>
<comment type="caution">
    <text evidence="5">The sequence shown here is derived from an EMBL/GenBank/DDBJ whole genome shotgun (WGS) entry which is preliminary data.</text>
</comment>
<protein>
    <recommendedName>
        <fullName evidence="4">CBS domain-containing protein</fullName>
    </recommendedName>
</protein>